<feature type="compositionally biased region" description="Basic and acidic residues" evidence="3">
    <location>
        <begin position="146"/>
        <end position="156"/>
    </location>
</feature>
<dbReference type="InterPro" id="IPR036034">
    <property type="entry name" value="PDZ_sf"/>
</dbReference>
<dbReference type="PANTHER" id="PTHR46001:SF1">
    <property type="entry name" value="RHO GUANINE NUCLEOTIDE EXCHANGE FACTOR TIAM1"/>
    <property type="match status" value="1"/>
</dbReference>
<feature type="domain" description="PH" evidence="4">
    <location>
        <begin position="465"/>
        <end position="579"/>
    </location>
</feature>
<feature type="region of interest" description="Disordered" evidence="3">
    <location>
        <begin position="389"/>
        <end position="414"/>
    </location>
</feature>
<evidence type="ECO:0000256" key="1">
    <source>
        <dbReference type="ARBA" id="ARBA00022658"/>
    </source>
</evidence>
<sequence length="1718" mass="192504">MGNVESQNGGHAYYSEGQGHLSRKHMTRSLRISNKQSRRSRHASSSKAEHRNSETSTKSSSTPSIPQSLSENGLESFNETDALEGYGGTIWVDRMAMNLRPMSFHDNMGDPTTTPGSEDGVEMDTVVADGCDDDGLFTGEDTYLQRTRDGPREGGSFKKKRSKSADMWREDSMEFSLSDLSQEHLTSTEEIIGTNEDEDKGFANCGGRRRTSSPRTLESHSGERANSLDELCTQRLPLLRGSHHLYNGHNPERTEEGGMNGEILSPAEEEGNGYGAYTLPCRRSHCLSEGLSNHKATICSRMQGRRAQTTHVNKLRTSTDQSLSFVSVKREKKEEPFNSSMEDITAGEGSEYGDSGIDGGAAEVEHSSRRCKAMSASFSVYSTASGSIFAGSDSGSSSGGGGDRERQPGGDQGVYENFRHELDLNSRQTRECLEEAGSAASDERSSGTLSSVYPSDILLSTVQGTVRKAGILAVKNFLVHKKNKRVEPAAKRKWKQYWVSLKGCTLFFYETDGRSGIDHNSIHKHAVWVENSIVQAVPEHPKKDFVFCLSNALGDAFLFQTSGQTELENWITAIHSACAAVVARQHHREDTVRLLRSEIKKLEQKIDMDEKMKKMGEMQLSAVTDGKKRKTILEQIFLWEQNLEQFHMDLFRYRCYLSSLQGGELPNPKRLLAVASRPTKLSMGRLGIFSVSSFHALVAARTDGGIRRRTQALSRSSSKRKSRFSSLWGLDTTSKKKTKGRPSINQVFVDGEEPVKRNLEHMFEDTGKETLKHQEGSVKSLPQHKTDNEVWVPDYLTPSWVSLPDDRPVLAIIQPGETAMEALEALCRAHKLDLSKHYIRLKFLFDNQLQLYVPKPEEDLCDLLYKEIEICAKTTKVIQFDRDESCAIGFGFSVVVVEEDGAQQLHITDVKAGGLAFAKGLQAGDEILKLNSKPASALELADMQAAFSLPSLTLTVSTLPATDPHQLCQLPPRRSDGALDLCTDIFSQSQEDILDEGLGLVLHSPDDTVEDRINLMAESPADSLEDEIDSTHKEKRFVLQDSFNRDRFEDAHDVELYACYNLHPMKSPEKFMDLHVFPVVNAQRRCKAVKLVCKSTEQVTAFCRNLHDMNSTEGPISCSSSSSTSSSSSCVPSPISPMPVLFTPRQLSDAYKLRKVISELVDTERTYVKDLNILIERYLNPLQKESFLSQDELDVLFGNLAEMVEFQVEFLKTLEDGTRLVPDLDKLERVDQFKKVLFSLGGSFLYYADRFKIYSAFCASHTKVPKVLTKAKTDPEFKAFLAERNPRQQHSSTLESYLIKPIQRVLKYPLLLRELHSLTDPDSEEHYHLDVAMKAMNKVASHINEMQKIHEEYGAVFDQLISEQSSEKKEVADLSMGDLLLHDTVVWINPPSSLMKGKRDPELAAFVFRTAVVFVYKDCSKHKKKIGGSHRTSVLDERDPFRFRHMISTDALQVRNLPNSEGSALCEIVHMRSESEGRPERTFHICCSSPESKKDFLKTVHSILRDKQRRQLMKTESLPPNQQYIPFGGKRLCALKGSRPTMNRAVSAPSRTLGHRKLIRNRFTIDTGVVFDDGSSQDLSPITPTESPLSSLLQKPQQPIQDTDCWVDNQFDLQHYENQDDVKETDILSDDDEYCQSVRAPSSEPSLEESFEALSVEGDEVKGLNGLSEDKSPKSQAPPKLTLLKKQCAVEGVASERECEVIWVRRDDFKNGCNSDIF</sequence>
<keyword evidence="1" id="KW-0344">Guanine-nucleotide releasing factor</keyword>
<dbReference type="SUPFAM" id="SSF50156">
    <property type="entry name" value="PDZ domain-like"/>
    <property type="match status" value="1"/>
</dbReference>
<dbReference type="FunFam" id="2.30.29.30:FF:000065">
    <property type="entry name" value="T cell lymphoma invasion and metastasis 1"/>
    <property type="match status" value="1"/>
</dbReference>
<dbReference type="FunFam" id="1.20.900.10:FF:000012">
    <property type="entry name" value="T cell lymphoma invasion and metastasis 1"/>
    <property type="match status" value="1"/>
</dbReference>
<feature type="region of interest" description="Disordered" evidence="3">
    <location>
        <begin position="326"/>
        <end position="364"/>
    </location>
</feature>
<dbReference type="CDD" id="cd01230">
    <property type="entry name" value="PH1_Tiam1_2"/>
    <property type="match status" value="1"/>
</dbReference>
<protein>
    <submittedName>
        <fullName evidence="8">T-lymphoma invasion and metastasis-inducing protein 1</fullName>
    </submittedName>
</protein>
<feature type="domain" description="DH" evidence="5">
    <location>
        <begin position="1152"/>
        <end position="1346"/>
    </location>
</feature>
<dbReference type="PROSITE" id="PS50106">
    <property type="entry name" value="PDZ"/>
    <property type="match status" value="1"/>
</dbReference>
<keyword evidence="2" id="KW-0677">Repeat</keyword>
<dbReference type="Pfam" id="PF23014">
    <property type="entry name" value="PH_Tiam1"/>
    <property type="match status" value="1"/>
</dbReference>
<proteinExistence type="predicted"/>
<dbReference type="PROSITE" id="PS00741">
    <property type="entry name" value="DH_1"/>
    <property type="match status" value="1"/>
</dbReference>
<feature type="region of interest" description="Disordered" evidence="3">
    <location>
        <begin position="1114"/>
        <end position="1133"/>
    </location>
</feature>
<accession>A0A3N0Z7D8</accession>
<feature type="region of interest" description="Disordered" evidence="3">
    <location>
        <begin position="1"/>
        <end position="76"/>
    </location>
</feature>
<gene>
    <name evidence="8" type="ORF">DPX16_10802</name>
</gene>
<dbReference type="Pfam" id="PF18385">
    <property type="entry name" value="Tiam_CC_Ex"/>
    <property type="match status" value="1"/>
</dbReference>
<dbReference type="CDD" id="cd01255">
    <property type="entry name" value="PH2_Tiam1_2"/>
    <property type="match status" value="1"/>
</dbReference>
<reference evidence="8 9" key="1">
    <citation type="submission" date="2018-10" db="EMBL/GenBank/DDBJ databases">
        <title>Genome assembly for a Yunnan-Guizhou Plateau 3E fish, Anabarilius grahami (Regan), and its evolutionary and genetic applications.</title>
        <authorList>
            <person name="Jiang W."/>
        </authorList>
    </citation>
    <scope>NUCLEOTIDE SEQUENCE [LARGE SCALE GENOMIC DNA]</scope>
    <source>
        <strain evidence="8">AG-KIZ</strain>
        <tissue evidence="8">Muscle</tissue>
    </source>
</reference>
<dbReference type="InterPro" id="IPR000219">
    <property type="entry name" value="DH_dom"/>
</dbReference>
<dbReference type="InterPro" id="IPR001331">
    <property type="entry name" value="GDS_CDC24_CS"/>
</dbReference>
<feature type="region of interest" description="Disordered" evidence="3">
    <location>
        <begin position="189"/>
        <end position="226"/>
    </location>
</feature>
<dbReference type="Pfam" id="PF02196">
    <property type="entry name" value="RBD"/>
    <property type="match status" value="1"/>
</dbReference>
<dbReference type="GO" id="GO:0007264">
    <property type="term" value="P:small GTPase-mediated signal transduction"/>
    <property type="evidence" value="ECO:0007669"/>
    <property type="project" value="InterPro"/>
</dbReference>
<dbReference type="Gene3D" id="6.10.140.680">
    <property type="match status" value="1"/>
</dbReference>
<comment type="caution">
    <text evidence="8">The sequence shown here is derived from an EMBL/GenBank/DDBJ whole genome shotgun (WGS) entry which is preliminary data.</text>
</comment>
<dbReference type="PROSITE" id="PS50010">
    <property type="entry name" value="DH_2"/>
    <property type="match status" value="1"/>
</dbReference>
<dbReference type="GO" id="GO:0005886">
    <property type="term" value="C:plasma membrane"/>
    <property type="evidence" value="ECO:0007669"/>
    <property type="project" value="TreeGrafter"/>
</dbReference>
<evidence type="ECO:0000259" key="7">
    <source>
        <dbReference type="PROSITE" id="PS50898"/>
    </source>
</evidence>
<dbReference type="SMART" id="SM00233">
    <property type="entry name" value="PH"/>
    <property type="match status" value="2"/>
</dbReference>
<dbReference type="SMART" id="SM00325">
    <property type="entry name" value="RhoGEF"/>
    <property type="match status" value="1"/>
</dbReference>
<dbReference type="OrthoDB" id="8059989at2759"/>
<dbReference type="InterPro" id="IPR003116">
    <property type="entry name" value="RBD_dom"/>
</dbReference>
<dbReference type="PROSITE" id="PS50898">
    <property type="entry name" value="RBD"/>
    <property type="match status" value="1"/>
</dbReference>
<dbReference type="InterPro" id="IPR035899">
    <property type="entry name" value="DBL_dom_sf"/>
</dbReference>
<evidence type="ECO:0000256" key="2">
    <source>
        <dbReference type="ARBA" id="ARBA00022737"/>
    </source>
</evidence>
<dbReference type="InterPro" id="IPR043537">
    <property type="entry name" value="Tiam1/Tiam2/Sif"/>
</dbReference>
<feature type="domain" description="RBD" evidence="7">
    <location>
        <begin position="797"/>
        <end position="864"/>
    </location>
</feature>
<dbReference type="SMART" id="SM00455">
    <property type="entry name" value="RBD"/>
    <property type="match status" value="1"/>
</dbReference>
<evidence type="ECO:0000259" key="6">
    <source>
        <dbReference type="PROSITE" id="PS50106"/>
    </source>
</evidence>
<dbReference type="CDD" id="cd00160">
    <property type="entry name" value="RhoGEF"/>
    <property type="match status" value="1"/>
</dbReference>
<dbReference type="SUPFAM" id="SSF48065">
    <property type="entry name" value="DBL homology domain (DH-domain)"/>
    <property type="match status" value="1"/>
</dbReference>
<feature type="compositionally biased region" description="Low complexity" evidence="3">
    <location>
        <begin position="1115"/>
        <end position="1133"/>
    </location>
</feature>
<dbReference type="InterPro" id="IPR001849">
    <property type="entry name" value="PH_domain"/>
</dbReference>
<dbReference type="SMART" id="SM00228">
    <property type="entry name" value="PDZ"/>
    <property type="match status" value="1"/>
</dbReference>
<dbReference type="PANTHER" id="PTHR46001">
    <property type="entry name" value="TIAM (MAMMALIAN TUMOR INVASION AND METASTASIS FACTOR) HOMOLOG"/>
    <property type="match status" value="1"/>
</dbReference>
<dbReference type="Proteomes" id="UP000281406">
    <property type="component" value="Unassembled WGS sequence"/>
</dbReference>
<dbReference type="GO" id="GO:0005829">
    <property type="term" value="C:cytosol"/>
    <property type="evidence" value="ECO:0007669"/>
    <property type="project" value="TreeGrafter"/>
</dbReference>
<feature type="region of interest" description="Disordered" evidence="3">
    <location>
        <begin position="131"/>
        <end position="165"/>
    </location>
</feature>
<feature type="domain" description="PDZ" evidence="6">
    <location>
        <begin position="877"/>
        <end position="939"/>
    </location>
</feature>
<evidence type="ECO:0000313" key="9">
    <source>
        <dbReference type="Proteomes" id="UP000281406"/>
    </source>
</evidence>
<dbReference type="Pfam" id="PF00169">
    <property type="entry name" value="PH"/>
    <property type="match status" value="1"/>
</dbReference>
<dbReference type="SUPFAM" id="SSF50729">
    <property type="entry name" value="PH domain-like"/>
    <property type="match status" value="2"/>
</dbReference>
<dbReference type="GO" id="GO:0005085">
    <property type="term" value="F:guanyl-nucleotide exchange factor activity"/>
    <property type="evidence" value="ECO:0007669"/>
    <property type="project" value="UniProtKB-KW"/>
</dbReference>
<feature type="compositionally biased region" description="Low complexity" evidence="3">
    <location>
        <begin position="54"/>
        <end position="70"/>
    </location>
</feature>
<dbReference type="EMBL" id="RJVU01007007">
    <property type="protein sequence ID" value="ROL54379.1"/>
    <property type="molecule type" value="Genomic_DNA"/>
</dbReference>
<dbReference type="PROSITE" id="PS50003">
    <property type="entry name" value="PH_DOMAIN"/>
    <property type="match status" value="1"/>
</dbReference>
<dbReference type="InterPro" id="IPR001478">
    <property type="entry name" value="PDZ"/>
</dbReference>
<evidence type="ECO:0000313" key="8">
    <source>
        <dbReference type="EMBL" id="ROL54379.1"/>
    </source>
</evidence>
<name>A0A3N0Z7D8_ANAGA</name>
<dbReference type="InterPro" id="IPR055230">
    <property type="entry name" value="PH_Tiam1/2"/>
</dbReference>
<evidence type="ECO:0000256" key="3">
    <source>
        <dbReference type="SAM" id="MobiDB-lite"/>
    </source>
</evidence>
<keyword evidence="9" id="KW-1185">Reference proteome</keyword>
<dbReference type="Pfam" id="PF00621">
    <property type="entry name" value="RhoGEF"/>
    <property type="match status" value="1"/>
</dbReference>
<evidence type="ECO:0000259" key="4">
    <source>
        <dbReference type="PROSITE" id="PS50003"/>
    </source>
</evidence>
<feature type="compositionally biased region" description="Basic and acidic residues" evidence="3">
    <location>
        <begin position="217"/>
        <end position="226"/>
    </location>
</feature>
<organism evidence="8 9">
    <name type="scientific">Anabarilius grahami</name>
    <name type="common">Kanglang fish</name>
    <name type="synonym">Barilius grahami</name>
    <dbReference type="NCBI Taxonomy" id="495550"/>
    <lineage>
        <taxon>Eukaryota</taxon>
        <taxon>Metazoa</taxon>
        <taxon>Chordata</taxon>
        <taxon>Craniata</taxon>
        <taxon>Vertebrata</taxon>
        <taxon>Euteleostomi</taxon>
        <taxon>Actinopterygii</taxon>
        <taxon>Neopterygii</taxon>
        <taxon>Teleostei</taxon>
        <taxon>Ostariophysi</taxon>
        <taxon>Cypriniformes</taxon>
        <taxon>Xenocyprididae</taxon>
        <taxon>Xenocypridinae</taxon>
        <taxon>Xenocypridinae incertae sedis</taxon>
        <taxon>Anabarilius</taxon>
    </lineage>
</organism>
<dbReference type="Gene3D" id="2.30.29.30">
    <property type="entry name" value="Pleckstrin-homology domain (PH domain)/Phosphotyrosine-binding domain (PTB)"/>
    <property type="match status" value="2"/>
</dbReference>
<dbReference type="Pfam" id="PF00595">
    <property type="entry name" value="PDZ"/>
    <property type="match status" value="1"/>
</dbReference>
<dbReference type="Gene3D" id="2.30.42.10">
    <property type="match status" value="1"/>
</dbReference>
<dbReference type="Gene3D" id="1.20.900.10">
    <property type="entry name" value="Dbl homology (DH) domain"/>
    <property type="match status" value="1"/>
</dbReference>
<dbReference type="InterPro" id="IPR040655">
    <property type="entry name" value="TIAM1_CC-Ex"/>
</dbReference>
<dbReference type="InterPro" id="IPR011993">
    <property type="entry name" value="PH-like_dom_sf"/>
</dbReference>
<evidence type="ECO:0000259" key="5">
    <source>
        <dbReference type="PROSITE" id="PS50010"/>
    </source>
</evidence>